<organism evidence="4 7">
    <name type="scientific">Elaeis guineensis var. tenera</name>
    <name type="common">Oil palm</name>
    <dbReference type="NCBI Taxonomy" id="51953"/>
    <lineage>
        <taxon>Eukaryota</taxon>
        <taxon>Viridiplantae</taxon>
        <taxon>Streptophyta</taxon>
        <taxon>Embryophyta</taxon>
        <taxon>Tracheophyta</taxon>
        <taxon>Spermatophyta</taxon>
        <taxon>Magnoliopsida</taxon>
        <taxon>Liliopsida</taxon>
        <taxon>Arecaceae</taxon>
        <taxon>Arecoideae</taxon>
        <taxon>Cocoseae</taxon>
        <taxon>Elaeidinae</taxon>
        <taxon>Elaeis</taxon>
    </lineage>
</organism>
<accession>A0A6I9RJP3</accession>
<reference evidence="5 6" key="1">
    <citation type="submission" date="2025-04" db="UniProtKB">
        <authorList>
            <consortium name="RefSeq"/>
        </authorList>
    </citation>
    <scope>IDENTIFICATION</scope>
</reference>
<dbReference type="Proteomes" id="UP000504607">
    <property type="component" value="Chromosome 8"/>
</dbReference>
<evidence type="ECO:0000313" key="4">
    <source>
        <dbReference type="Proteomes" id="UP000504607"/>
    </source>
</evidence>
<dbReference type="InterPro" id="IPR013083">
    <property type="entry name" value="Znf_RING/FYVE/PHD"/>
</dbReference>
<dbReference type="CDD" id="cd16449">
    <property type="entry name" value="RING-HC"/>
    <property type="match status" value="1"/>
</dbReference>
<dbReference type="RefSeq" id="XP_010927670.1">
    <property type="nucleotide sequence ID" value="XM_010929368.3"/>
</dbReference>
<feature type="region of interest" description="Disordered" evidence="2">
    <location>
        <begin position="1"/>
        <end position="29"/>
    </location>
</feature>
<feature type="domain" description="RING-type" evidence="3">
    <location>
        <begin position="248"/>
        <end position="286"/>
    </location>
</feature>
<keyword evidence="4" id="KW-1185">Reference proteome</keyword>
<gene>
    <name evidence="5 6 7" type="primary">LOC105049647</name>
</gene>
<keyword evidence="1" id="KW-0863">Zinc-finger</keyword>
<feature type="region of interest" description="Disordered" evidence="2">
    <location>
        <begin position="83"/>
        <end position="196"/>
    </location>
</feature>
<sequence length="296" mass="31703">MEGREFGRSMTLSDQLAVEDSPNPPTALTGIANKREAFAAGSGSQRTLMDIIKEEPDASGGAGAGMKWKSLKERLRLRRAGFRAASAHPCPISDPEVDVSVRPNPAPHALGRSISRSVSVRKTEIPFRGSASRRGAMVSEYKTPVAARGTEEEEEDESDPLASGSGGGGAEEREGCEGSNRSGAGEESVAPAEEEQPVRISLMALLEQTDRWGGEGEAAAEEEEEEEVAEDDDDDDGEGDSGGMYYVCCVCMVRHKGAAFIPCGHTFCRLCSRELWVSRGNCPLCNGFILEILDIF</sequence>
<dbReference type="SUPFAM" id="SSF57850">
    <property type="entry name" value="RING/U-box"/>
    <property type="match status" value="1"/>
</dbReference>
<evidence type="ECO:0000313" key="6">
    <source>
        <dbReference type="RefSeq" id="XP_010927670.1"/>
    </source>
</evidence>
<dbReference type="RefSeq" id="XP_010927669.1">
    <property type="nucleotide sequence ID" value="XM_010929367.3"/>
</dbReference>
<dbReference type="KEGG" id="egu:105049647"/>
<evidence type="ECO:0000256" key="2">
    <source>
        <dbReference type="SAM" id="MobiDB-lite"/>
    </source>
</evidence>
<evidence type="ECO:0000313" key="7">
    <source>
        <dbReference type="RefSeq" id="XP_010927671.1"/>
    </source>
</evidence>
<feature type="compositionally biased region" description="Acidic residues" evidence="2">
    <location>
        <begin position="218"/>
        <end position="238"/>
    </location>
</feature>
<dbReference type="AlphaFoldDB" id="A0A6I9RJP3"/>
<keyword evidence="1" id="KW-0862">Zinc</keyword>
<protein>
    <submittedName>
        <fullName evidence="5 6">Uncharacterized protein LOC105049647</fullName>
    </submittedName>
</protein>
<name>A0A6I9RJP3_ELAGV</name>
<dbReference type="Pfam" id="PF13920">
    <property type="entry name" value="zf-C3HC4_3"/>
    <property type="match status" value="1"/>
</dbReference>
<dbReference type="GO" id="GO:0008270">
    <property type="term" value="F:zinc ion binding"/>
    <property type="evidence" value="ECO:0007669"/>
    <property type="project" value="UniProtKB-KW"/>
</dbReference>
<dbReference type="Gene3D" id="3.30.40.10">
    <property type="entry name" value="Zinc/RING finger domain, C3HC4 (zinc finger)"/>
    <property type="match status" value="1"/>
</dbReference>
<dbReference type="PANTHER" id="PTHR46629">
    <property type="entry name" value="OS01G0917900 PROTEIN"/>
    <property type="match status" value="1"/>
</dbReference>
<dbReference type="PROSITE" id="PS50089">
    <property type="entry name" value="ZF_RING_2"/>
    <property type="match status" value="1"/>
</dbReference>
<feature type="region of interest" description="Disordered" evidence="2">
    <location>
        <begin position="211"/>
        <end position="238"/>
    </location>
</feature>
<proteinExistence type="predicted"/>
<dbReference type="InterPro" id="IPR001841">
    <property type="entry name" value="Znf_RING"/>
</dbReference>
<dbReference type="OrthoDB" id="1711136at2759"/>
<dbReference type="GeneID" id="105049647"/>
<keyword evidence="1" id="KW-0479">Metal-binding</keyword>
<dbReference type="RefSeq" id="XP_010927671.1">
    <property type="nucleotide sequence ID" value="XM_010929369.3"/>
</dbReference>
<evidence type="ECO:0000259" key="3">
    <source>
        <dbReference type="PROSITE" id="PS50089"/>
    </source>
</evidence>
<evidence type="ECO:0000313" key="5">
    <source>
        <dbReference type="RefSeq" id="XP_010927669.1"/>
    </source>
</evidence>
<dbReference type="SMART" id="SM00184">
    <property type="entry name" value="RING"/>
    <property type="match status" value="1"/>
</dbReference>
<evidence type="ECO:0000256" key="1">
    <source>
        <dbReference type="PROSITE-ProRule" id="PRU00175"/>
    </source>
</evidence>